<gene>
    <name evidence="10" type="ORF">BU112_03560</name>
</gene>
<evidence type="ECO:0000256" key="6">
    <source>
        <dbReference type="ARBA" id="ARBA00023026"/>
    </source>
</evidence>
<evidence type="ECO:0000256" key="3">
    <source>
        <dbReference type="ARBA" id="ARBA00022729"/>
    </source>
</evidence>
<feature type="compositionally biased region" description="Polar residues" evidence="9">
    <location>
        <begin position="34"/>
        <end position="49"/>
    </location>
</feature>
<feature type="signal peptide" evidence="8">
    <location>
        <begin position="1"/>
        <end position="21"/>
    </location>
</feature>
<dbReference type="PANTHER" id="PTHR15462">
    <property type="entry name" value="SERINE PROTEASE"/>
    <property type="match status" value="1"/>
</dbReference>
<dbReference type="InterPro" id="IPR008256">
    <property type="entry name" value="Peptidase_S1B"/>
</dbReference>
<dbReference type="PROSITE" id="PS00673">
    <property type="entry name" value="V8_SER"/>
    <property type="match status" value="1"/>
</dbReference>
<dbReference type="OrthoDB" id="191045at2"/>
<keyword evidence="2 8" id="KW-0645">Protease</keyword>
<evidence type="ECO:0000313" key="10">
    <source>
        <dbReference type="EMBL" id="RIN02169.1"/>
    </source>
</evidence>
<evidence type="ECO:0000256" key="2">
    <source>
        <dbReference type="ARBA" id="ARBA00022670"/>
    </source>
</evidence>
<dbReference type="InterPro" id="IPR043504">
    <property type="entry name" value="Peptidase_S1_PA_chymotrypsin"/>
</dbReference>
<dbReference type="GO" id="GO:0004252">
    <property type="term" value="F:serine-type endopeptidase activity"/>
    <property type="evidence" value="ECO:0007669"/>
    <property type="project" value="InterPro"/>
</dbReference>
<dbReference type="InterPro" id="IPR050966">
    <property type="entry name" value="Glutamyl_endopeptidase"/>
</dbReference>
<dbReference type="Pfam" id="PF13365">
    <property type="entry name" value="Trypsin_2"/>
    <property type="match status" value="1"/>
</dbReference>
<dbReference type="Gene3D" id="2.40.10.10">
    <property type="entry name" value="Trypsin-like serine proteases"/>
    <property type="match status" value="2"/>
</dbReference>
<proteinExistence type="inferred from homology"/>
<evidence type="ECO:0000256" key="7">
    <source>
        <dbReference type="PIRSR" id="PIRSR608256-1"/>
    </source>
</evidence>
<evidence type="ECO:0000256" key="1">
    <source>
        <dbReference type="ARBA" id="ARBA00008764"/>
    </source>
</evidence>
<dbReference type="PRINTS" id="PR00839">
    <property type="entry name" value="V8PROTEASE"/>
</dbReference>
<keyword evidence="4 8" id="KW-0378">Hydrolase</keyword>
<evidence type="ECO:0000256" key="9">
    <source>
        <dbReference type="SAM" id="MobiDB-lite"/>
    </source>
</evidence>
<dbReference type="InterPro" id="IPR009003">
    <property type="entry name" value="Peptidase_S1_PA"/>
</dbReference>
<sequence>MLKRILINSISCAFIAILSLAMFNSDSKVDAQSTNTTAQGTEATQNTADRSAENKAMPRVILPNEDRTQIENTTSGHYQSIGYISIGDNIATGVVIDKNTVLTNKHVANLSEDGNLTFAPAAKDANTFPNGTFTEKEIKAYPGAEDLVVIHFNENKNGQSVGDVVQPATLQDASNVSKDMPITVTGYPGDKSLATMWESKGEILANKGNILTYDASTYGGNSGSPLFNDNNEVIGLHQGGVEGESNSAVAITGEVLDFINENRE</sequence>
<dbReference type="EMBL" id="QXUF01000015">
    <property type="protein sequence ID" value="RIN02169.1"/>
    <property type="molecule type" value="Genomic_DNA"/>
</dbReference>
<dbReference type="SUPFAM" id="SSF50494">
    <property type="entry name" value="Trypsin-like serine proteases"/>
    <property type="match status" value="1"/>
</dbReference>
<feature type="chain" id="PRO_5039748492" description="Serine protease" evidence="8">
    <location>
        <begin position="22"/>
        <end position="264"/>
    </location>
</feature>
<keyword evidence="6" id="KW-0843">Virulence</keyword>
<evidence type="ECO:0000256" key="5">
    <source>
        <dbReference type="ARBA" id="ARBA00022825"/>
    </source>
</evidence>
<feature type="active site" description="Charge relay system" evidence="7">
    <location>
        <position position="222"/>
    </location>
</feature>
<keyword evidence="5 8" id="KW-0720">Serine protease</keyword>
<keyword evidence="11" id="KW-1185">Reference proteome</keyword>
<dbReference type="Proteomes" id="UP000286317">
    <property type="component" value="Unassembled WGS sequence"/>
</dbReference>
<dbReference type="GO" id="GO:0006508">
    <property type="term" value="P:proteolysis"/>
    <property type="evidence" value="ECO:0007669"/>
    <property type="project" value="UniProtKB-KW"/>
</dbReference>
<keyword evidence="3 8" id="KW-0732">Signal</keyword>
<reference evidence="10 11" key="1">
    <citation type="journal article" date="2016" name="Front. Microbiol.">
        <title>Comprehensive Phylogenetic Analysis of Bovine Non-aureus Staphylococci Species Based on Whole-Genome Sequencing.</title>
        <authorList>
            <person name="Naushad S."/>
            <person name="Barkema H.W."/>
            <person name="Luby C."/>
            <person name="Condas L.A."/>
            <person name="Nobrega D.B."/>
            <person name="Carson D.A."/>
            <person name="De Buck J."/>
        </authorList>
    </citation>
    <scope>NUCLEOTIDE SEQUENCE [LARGE SCALE GENOMIC DNA]</scope>
    <source>
        <strain evidence="10 11">SNUC 4554</strain>
    </source>
</reference>
<feature type="region of interest" description="Disordered" evidence="9">
    <location>
        <begin position="34"/>
        <end position="53"/>
    </location>
</feature>
<dbReference type="InterPro" id="IPR000126">
    <property type="entry name" value="V8_ser_AS"/>
</dbReference>
<accession>A0A418IHR9</accession>
<protein>
    <recommendedName>
        <fullName evidence="8">Serine protease</fullName>
        <ecNumber evidence="8">3.4.21.-</ecNumber>
    </recommendedName>
</protein>
<comment type="caution">
    <text evidence="10">The sequence shown here is derived from an EMBL/GenBank/DDBJ whole genome shotgun (WGS) entry which is preliminary data.</text>
</comment>
<dbReference type="PANTHER" id="PTHR15462:SF8">
    <property type="entry name" value="SERINE PROTEASE"/>
    <property type="match status" value="1"/>
</dbReference>
<dbReference type="EC" id="3.4.21.-" evidence="8"/>
<organism evidence="10 11">
    <name type="scientific">Staphylococcus shinii</name>
    <dbReference type="NCBI Taxonomy" id="2912228"/>
    <lineage>
        <taxon>Bacteria</taxon>
        <taxon>Bacillati</taxon>
        <taxon>Bacillota</taxon>
        <taxon>Bacilli</taxon>
        <taxon>Bacillales</taxon>
        <taxon>Staphylococcaceae</taxon>
        <taxon>Staphylococcus</taxon>
    </lineage>
</organism>
<dbReference type="RefSeq" id="WP_119584904.1">
    <property type="nucleotide sequence ID" value="NZ_JAWVBH010000001.1"/>
</dbReference>
<comment type="similarity">
    <text evidence="1 8">Belongs to the peptidase S1B family.</text>
</comment>
<evidence type="ECO:0000256" key="4">
    <source>
        <dbReference type="ARBA" id="ARBA00022801"/>
    </source>
</evidence>
<feature type="active site" description="Charge relay system" evidence="7">
    <location>
        <position position="106"/>
    </location>
</feature>
<name>A0A418IHR9_9STAP</name>
<evidence type="ECO:0000256" key="8">
    <source>
        <dbReference type="RuleBase" id="RU004296"/>
    </source>
</evidence>
<dbReference type="PRINTS" id="PR01774">
    <property type="entry name" value="EXFOLTOXIN"/>
</dbReference>
<feature type="active site" description="Charge relay system" evidence="7">
    <location>
        <position position="146"/>
    </location>
</feature>
<evidence type="ECO:0000313" key="11">
    <source>
        <dbReference type="Proteomes" id="UP000286317"/>
    </source>
</evidence>
<dbReference type="AlphaFoldDB" id="A0A418IHR9"/>
<dbReference type="InterPro" id="IPR008353">
    <property type="entry name" value="Peptidase_S1B_tx"/>
</dbReference>